<feature type="site" description="Important for substrate specificity" evidence="4">
    <location>
        <position position="180"/>
    </location>
</feature>
<name>A0A0R2DL80_9LACO</name>
<dbReference type="RefSeq" id="WP_056974152.1">
    <property type="nucleotide sequence ID" value="NZ_AYZL01000006.1"/>
</dbReference>
<keyword evidence="7" id="KW-1185">Reference proteome</keyword>
<dbReference type="AlphaFoldDB" id="A0A0R2DL80"/>
<proteinExistence type="inferred from homology"/>
<comment type="function">
    <text evidence="4">Transfers an acetyl group from acetyl-CoA to L-homoserine, forming acetyl-L-homoserine.</text>
</comment>
<reference evidence="6 7" key="1">
    <citation type="journal article" date="2015" name="Genome Announc.">
        <title>Expanding the biotechnology potential of lactobacilli through comparative genomics of 213 strains and associated genera.</title>
        <authorList>
            <person name="Sun Z."/>
            <person name="Harris H.M."/>
            <person name="McCann A."/>
            <person name="Guo C."/>
            <person name="Argimon S."/>
            <person name="Zhang W."/>
            <person name="Yang X."/>
            <person name="Jeffery I.B."/>
            <person name="Cooney J.C."/>
            <person name="Kagawa T.F."/>
            <person name="Liu W."/>
            <person name="Song Y."/>
            <person name="Salvetti E."/>
            <person name="Wrobel A."/>
            <person name="Rasinkangas P."/>
            <person name="Parkhill J."/>
            <person name="Rea M.C."/>
            <person name="O'Sullivan O."/>
            <person name="Ritari J."/>
            <person name="Douillard F.P."/>
            <person name="Paul Ross R."/>
            <person name="Yang R."/>
            <person name="Briner A.E."/>
            <person name="Felis G.E."/>
            <person name="de Vos W.M."/>
            <person name="Barrangou R."/>
            <person name="Klaenhammer T.R."/>
            <person name="Caufield P.W."/>
            <person name="Cui Y."/>
            <person name="Zhang H."/>
            <person name="O'Toole P.W."/>
        </authorList>
    </citation>
    <scope>NUCLEOTIDE SEQUENCE [LARGE SCALE GENOMIC DNA]</scope>
    <source>
        <strain evidence="6 7">DSM 23037</strain>
    </source>
</reference>
<dbReference type="EC" id="2.3.1.31" evidence="4"/>
<keyword evidence="4" id="KW-0963">Cytoplasm</keyword>
<dbReference type="HAMAP" id="MF_00295">
    <property type="entry name" value="MetA_acyltransf"/>
    <property type="match status" value="1"/>
</dbReference>
<dbReference type="PIRSF" id="PIRSF000450">
    <property type="entry name" value="H_ser_succinyltr"/>
    <property type="match status" value="1"/>
</dbReference>
<feature type="site" description="Important for acyl-CoA specificity" evidence="4">
    <location>
        <position position="100"/>
    </location>
</feature>
<dbReference type="Pfam" id="PF04204">
    <property type="entry name" value="HTS"/>
    <property type="match status" value="1"/>
</dbReference>
<dbReference type="GO" id="GO:0004414">
    <property type="term" value="F:homoserine O-acetyltransferase activity"/>
    <property type="evidence" value="ECO:0007669"/>
    <property type="project" value="UniProtKB-EC"/>
</dbReference>
<dbReference type="OrthoDB" id="9772423at2"/>
<dbReference type="PANTHER" id="PTHR20919">
    <property type="entry name" value="HOMOSERINE O-SUCCINYLTRANSFERASE"/>
    <property type="match status" value="1"/>
</dbReference>
<dbReference type="UniPathway" id="UPA00051">
    <property type="reaction ID" value="UER00074"/>
</dbReference>
<evidence type="ECO:0000313" key="7">
    <source>
        <dbReference type="Proteomes" id="UP000051378"/>
    </source>
</evidence>
<dbReference type="PANTHER" id="PTHR20919:SF0">
    <property type="entry name" value="HOMOSERINE O-SUCCINYLTRANSFERASE"/>
    <property type="match status" value="1"/>
</dbReference>
<organism evidence="6 7">
    <name type="scientific">Holzapfeliella floricola DSM 23037 = JCM 16512</name>
    <dbReference type="NCBI Taxonomy" id="1423744"/>
    <lineage>
        <taxon>Bacteria</taxon>
        <taxon>Bacillati</taxon>
        <taxon>Bacillota</taxon>
        <taxon>Bacilli</taxon>
        <taxon>Lactobacillales</taxon>
        <taxon>Lactobacillaceae</taxon>
        <taxon>Holzapfeliella</taxon>
    </lineage>
</organism>
<dbReference type="Gene3D" id="3.40.50.880">
    <property type="match status" value="1"/>
</dbReference>
<evidence type="ECO:0000313" key="6">
    <source>
        <dbReference type="EMBL" id="KRN04841.1"/>
    </source>
</evidence>
<dbReference type="InterPro" id="IPR029062">
    <property type="entry name" value="Class_I_gatase-like"/>
</dbReference>
<feature type="active site" evidence="4">
    <location>
        <position position="225"/>
    </location>
</feature>
<evidence type="ECO:0000256" key="4">
    <source>
        <dbReference type="HAMAP-Rule" id="MF_00295"/>
    </source>
</evidence>
<dbReference type="InterPro" id="IPR033752">
    <property type="entry name" value="MetA_family"/>
</dbReference>
<feature type="active site" description="Proton acceptor" evidence="4">
    <location>
        <position position="223"/>
    </location>
</feature>
<gene>
    <name evidence="4" type="primary">metAA</name>
    <name evidence="6" type="ORF">FC86_GL001200</name>
</gene>
<evidence type="ECO:0000256" key="2">
    <source>
        <dbReference type="ARBA" id="ARBA00022679"/>
    </source>
</evidence>
<dbReference type="GO" id="GO:0005737">
    <property type="term" value="C:cytoplasm"/>
    <property type="evidence" value="ECO:0007669"/>
    <property type="project" value="UniProtKB-SubCell"/>
</dbReference>
<keyword evidence="1 4" id="KW-0028">Amino-acid biosynthesis</keyword>
<comment type="catalytic activity">
    <reaction evidence="4">
        <text>L-homoserine + acetyl-CoA = O-acetyl-L-homoserine + CoA</text>
        <dbReference type="Rhea" id="RHEA:13701"/>
        <dbReference type="ChEBI" id="CHEBI:57287"/>
        <dbReference type="ChEBI" id="CHEBI:57288"/>
        <dbReference type="ChEBI" id="CHEBI:57476"/>
        <dbReference type="ChEBI" id="CHEBI:57716"/>
        <dbReference type="EC" id="2.3.1.31"/>
    </reaction>
</comment>
<feature type="active site" description="Acyl-thioester intermediate" evidence="4 5">
    <location>
        <position position="131"/>
    </location>
</feature>
<comment type="pathway">
    <text evidence="4">Amino-acid biosynthesis; L-methionine biosynthesis via de novo pathway; O-acetyl-L-homoserine from L-homoserine: step 1/1.</text>
</comment>
<sequence length="286" mass="33314">MSVNACNGFLKQQKEWINSQQSNPMTIVILNLMPNKKETERQFLNLLDSLDAEIAVQFIYPKTHHSKHTQAKDLAASYATFDEIKHQQIDGLIITGAPIEKLAFSEIDYIDELITIRNWAKTHVKQTINECWAAQQGLNQDFEIEKINLKQKLFGIYQASYLAEENELTKYCETITMPQSRHTKSLVDEQNLPKDLTVIASSPEAGPFILYSKKYHQLYISGHPEYDTHTLHNEYLRDLNQQKKIQKPKNYDTNQQLINTWQASSQQFYQNWSDLIKKEVLLYDTI</sequence>
<keyword evidence="4" id="KW-0486">Methionine biosynthesis</keyword>
<dbReference type="EMBL" id="AYZL01000006">
    <property type="protein sequence ID" value="KRN04841.1"/>
    <property type="molecule type" value="Genomic_DNA"/>
</dbReference>
<protein>
    <recommendedName>
        <fullName evidence="4">Homoserine O-acetyltransferase</fullName>
        <shortName evidence="4">HAT</shortName>
        <ecNumber evidence="4">2.3.1.31</ecNumber>
    </recommendedName>
    <alternativeName>
        <fullName evidence="4">Homoserine transacetylase</fullName>
        <shortName evidence="4">HTA</shortName>
    </alternativeName>
</protein>
<dbReference type="GO" id="GO:0008899">
    <property type="term" value="F:homoserine O-succinyltransferase activity"/>
    <property type="evidence" value="ECO:0007669"/>
    <property type="project" value="UniProtKB-UniRule"/>
</dbReference>
<dbReference type="STRING" id="1423744.FC86_GL001200"/>
<feature type="binding site" evidence="4">
    <location>
        <position position="180"/>
    </location>
    <ligand>
        <name>substrate</name>
    </ligand>
</feature>
<accession>A0A0R2DL80</accession>
<dbReference type="PATRIC" id="fig|1423744.4.peg.1231"/>
<keyword evidence="2 4" id="KW-0808">Transferase</keyword>
<evidence type="ECO:0000256" key="5">
    <source>
        <dbReference type="PIRSR" id="PIRSR000450-1"/>
    </source>
</evidence>
<dbReference type="SUPFAM" id="SSF52317">
    <property type="entry name" value="Class I glutamine amidotransferase-like"/>
    <property type="match status" value="1"/>
</dbReference>
<dbReference type="GO" id="GO:0009086">
    <property type="term" value="P:methionine biosynthetic process"/>
    <property type="evidence" value="ECO:0007669"/>
    <property type="project" value="UniProtKB-UniRule"/>
</dbReference>
<evidence type="ECO:0000256" key="1">
    <source>
        <dbReference type="ARBA" id="ARBA00022605"/>
    </source>
</evidence>
<comment type="caution">
    <text evidence="4">Lacks conserved residue(s) required for the propagation of feature annotation.</text>
</comment>
<comment type="subcellular location">
    <subcellularLocation>
        <location evidence="4">Cytoplasm</location>
    </subcellularLocation>
</comment>
<comment type="caution">
    <text evidence="6">The sequence shown here is derived from an EMBL/GenBank/DDBJ whole genome shotgun (WGS) entry which is preliminary data.</text>
</comment>
<feature type="binding site" evidence="4">
    <location>
        <position position="237"/>
    </location>
    <ligand>
        <name>substrate</name>
    </ligand>
</feature>
<evidence type="ECO:0000256" key="3">
    <source>
        <dbReference type="ARBA" id="ARBA00023315"/>
    </source>
</evidence>
<keyword evidence="3 4" id="KW-0012">Acyltransferase</keyword>
<feature type="binding site" evidence="4">
    <location>
        <position position="152"/>
    </location>
    <ligand>
        <name>substrate</name>
    </ligand>
</feature>
<dbReference type="Proteomes" id="UP000051378">
    <property type="component" value="Unassembled WGS sequence"/>
</dbReference>
<comment type="similarity">
    <text evidence="4">Belongs to the MetA family.</text>
</comment>